<feature type="region of interest" description="Disordered" evidence="1">
    <location>
        <begin position="44"/>
        <end position="139"/>
    </location>
</feature>
<feature type="chain" id="PRO_5047539464" evidence="2">
    <location>
        <begin position="25"/>
        <end position="266"/>
    </location>
</feature>
<accession>A0ABV8WRZ9</accession>
<dbReference type="CDD" id="cd05379">
    <property type="entry name" value="CAP_bacterial"/>
    <property type="match status" value="1"/>
</dbReference>
<feature type="signal peptide" evidence="2">
    <location>
        <begin position="1"/>
        <end position="24"/>
    </location>
</feature>
<dbReference type="Gene3D" id="3.40.33.10">
    <property type="entry name" value="CAP"/>
    <property type="match status" value="1"/>
</dbReference>
<evidence type="ECO:0000256" key="1">
    <source>
        <dbReference type="SAM" id="MobiDB-lite"/>
    </source>
</evidence>
<organism evidence="4 5">
    <name type="scientific">Gracilibacillus xinjiangensis</name>
    <dbReference type="NCBI Taxonomy" id="1193282"/>
    <lineage>
        <taxon>Bacteria</taxon>
        <taxon>Bacillati</taxon>
        <taxon>Bacillota</taxon>
        <taxon>Bacilli</taxon>
        <taxon>Bacillales</taxon>
        <taxon>Bacillaceae</taxon>
        <taxon>Gracilibacillus</taxon>
    </lineage>
</organism>
<evidence type="ECO:0000313" key="5">
    <source>
        <dbReference type="Proteomes" id="UP001595882"/>
    </source>
</evidence>
<sequence length="266" mass="30059">MHNRLIYFAIFCSCLLLVACNQSSMPETEEENIEPNYVNYRGEQGETNQEITGDSRFRIPVNPGREQNIFENNQYDGNFDYGNPNQTTTEQNEQRQQDSLRPGNQQRNQNEQNSQNDQQQGQNMTEHSPGQDTNINGGQGQIDQVKRQVINLTNEARQANGASPVQLDTELASVAQKKSEDMAQNNYFSHTSPTYGSPFDMLRTFGVDYTKASENIAAGQRSAEEVVQGWLNSEGHRKNMLDPAVTHIGVGYDSDGNYWTQMFISK</sequence>
<dbReference type="PANTHER" id="PTHR31157">
    <property type="entry name" value="SCP DOMAIN-CONTAINING PROTEIN"/>
    <property type="match status" value="1"/>
</dbReference>
<keyword evidence="5" id="KW-1185">Reference proteome</keyword>
<name>A0ABV8WRZ9_9BACI</name>
<evidence type="ECO:0000313" key="4">
    <source>
        <dbReference type="EMBL" id="MFC4402657.1"/>
    </source>
</evidence>
<dbReference type="SUPFAM" id="SSF55797">
    <property type="entry name" value="PR-1-like"/>
    <property type="match status" value="1"/>
</dbReference>
<reference evidence="5" key="1">
    <citation type="journal article" date="2019" name="Int. J. Syst. Evol. Microbiol.">
        <title>The Global Catalogue of Microorganisms (GCM) 10K type strain sequencing project: providing services to taxonomists for standard genome sequencing and annotation.</title>
        <authorList>
            <consortium name="The Broad Institute Genomics Platform"/>
            <consortium name="The Broad Institute Genome Sequencing Center for Infectious Disease"/>
            <person name="Wu L."/>
            <person name="Ma J."/>
        </authorList>
    </citation>
    <scope>NUCLEOTIDE SEQUENCE [LARGE SCALE GENOMIC DNA]</scope>
    <source>
        <strain evidence="5">CCUG 37865</strain>
    </source>
</reference>
<evidence type="ECO:0000259" key="3">
    <source>
        <dbReference type="Pfam" id="PF00188"/>
    </source>
</evidence>
<dbReference type="RefSeq" id="WP_390250447.1">
    <property type="nucleotide sequence ID" value="NZ_JBHSDT010000004.1"/>
</dbReference>
<comment type="caution">
    <text evidence="4">The sequence shown here is derived from an EMBL/GenBank/DDBJ whole genome shotgun (WGS) entry which is preliminary data.</text>
</comment>
<feature type="compositionally biased region" description="Polar residues" evidence="1">
    <location>
        <begin position="124"/>
        <end position="136"/>
    </location>
</feature>
<dbReference type="InterPro" id="IPR035940">
    <property type="entry name" value="CAP_sf"/>
</dbReference>
<proteinExistence type="predicted"/>
<feature type="compositionally biased region" description="Low complexity" evidence="1">
    <location>
        <begin position="104"/>
        <end position="123"/>
    </location>
</feature>
<dbReference type="Pfam" id="PF00188">
    <property type="entry name" value="CAP"/>
    <property type="match status" value="1"/>
</dbReference>
<dbReference type="InterPro" id="IPR014044">
    <property type="entry name" value="CAP_dom"/>
</dbReference>
<feature type="domain" description="SCP" evidence="3">
    <location>
        <begin position="151"/>
        <end position="263"/>
    </location>
</feature>
<protein>
    <submittedName>
        <fullName evidence="4">CAP domain-containing protein</fullName>
    </submittedName>
</protein>
<dbReference type="EMBL" id="JBHSDT010000004">
    <property type="protein sequence ID" value="MFC4402657.1"/>
    <property type="molecule type" value="Genomic_DNA"/>
</dbReference>
<gene>
    <name evidence="4" type="ORF">ACFOY7_06185</name>
</gene>
<evidence type="ECO:0000256" key="2">
    <source>
        <dbReference type="SAM" id="SignalP"/>
    </source>
</evidence>
<dbReference type="Proteomes" id="UP001595882">
    <property type="component" value="Unassembled WGS sequence"/>
</dbReference>
<dbReference type="PROSITE" id="PS51257">
    <property type="entry name" value="PROKAR_LIPOPROTEIN"/>
    <property type="match status" value="1"/>
</dbReference>
<dbReference type="PANTHER" id="PTHR31157:SF1">
    <property type="entry name" value="SCP DOMAIN-CONTAINING PROTEIN"/>
    <property type="match status" value="1"/>
</dbReference>
<keyword evidence="2" id="KW-0732">Signal</keyword>